<dbReference type="InterPro" id="IPR024278">
    <property type="entry name" value="DUF3823_N"/>
</dbReference>
<dbReference type="Pfam" id="PF12866">
    <property type="entry name" value="DUF3823"/>
    <property type="match status" value="1"/>
</dbReference>
<feature type="domain" description="DUF3823" evidence="3">
    <location>
        <begin position="120"/>
        <end position="221"/>
    </location>
</feature>
<dbReference type="AlphaFoldDB" id="A0A3E4IID7"/>
<name>A0A3E4IID7_9BACE</name>
<feature type="domain" description="DUF3823" evidence="2">
    <location>
        <begin position="30"/>
        <end position="115"/>
    </location>
</feature>
<dbReference type="Gene3D" id="2.60.40.2060">
    <property type="match status" value="1"/>
</dbReference>
<proteinExistence type="predicted"/>
<evidence type="ECO:0000259" key="3">
    <source>
        <dbReference type="Pfam" id="PF18003"/>
    </source>
</evidence>
<dbReference type="InterPro" id="IPR041186">
    <property type="entry name" value="DUF3823_C"/>
</dbReference>
<dbReference type="EMBL" id="QRWT01000001">
    <property type="protein sequence ID" value="RGT58335.1"/>
    <property type="molecule type" value="Genomic_DNA"/>
</dbReference>
<sequence length="224" mass="25069">MKTKILFIVACVCFLLASCEYDNYDAPSAKLSGRVLYNDAPVGVRTNGTQLELWQDGYELYTKIPVYIAQDGTFSASLFNGQYKLVRLSGAPWEDQPMDTIRIEVKGNTVVDVPVKPYFIIKNESYQKGTGNAITVKFTIEKVVESAEVKSVNFYLGEGILTDHNKNEYKGELDLSGLVLGQETTMTATIPEKMLKNGYAFARIGVQSNKSNEYFYTQVQKVSF</sequence>
<evidence type="ECO:0000313" key="5">
    <source>
        <dbReference type="Proteomes" id="UP000284772"/>
    </source>
</evidence>
<reference evidence="4 5" key="1">
    <citation type="submission" date="2018-08" db="EMBL/GenBank/DDBJ databases">
        <title>A genome reference for cultivated species of the human gut microbiota.</title>
        <authorList>
            <person name="Zou Y."/>
            <person name="Xue W."/>
            <person name="Luo G."/>
        </authorList>
    </citation>
    <scope>NUCLEOTIDE SEQUENCE [LARGE SCALE GENOMIC DNA]</scope>
    <source>
        <strain evidence="4 5">AF19-10AC</strain>
    </source>
</reference>
<dbReference type="Gene3D" id="2.60.40.1120">
    <property type="entry name" value="Carboxypeptidase-like, regulatory domain"/>
    <property type="match status" value="1"/>
</dbReference>
<keyword evidence="1" id="KW-0732">Signal</keyword>
<accession>A0A3E4IID7</accession>
<protein>
    <submittedName>
        <fullName evidence="4">DUF3823 domain-containing protein</fullName>
    </submittedName>
</protein>
<evidence type="ECO:0000313" key="4">
    <source>
        <dbReference type="EMBL" id="RGT58335.1"/>
    </source>
</evidence>
<dbReference type="Proteomes" id="UP000284772">
    <property type="component" value="Unassembled WGS sequence"/>
</dbReference>
<feature type="chain" id="PRO_5043182031" evidence="1">
    <location>
        <begin position="18"/>
        <end position="224"/>
    </location>
</feature>
<evidence type="ECO:0000259" key="2">
    <source>
        <dbReference type="Pfam" id="PF12866"/>
    </source>
</evidence>
<dbReference type="RefSeq" id="WP_044534551.1">
    <property type="nucleotide sequence ID" value="NZ_CABMMK010000008.1"/>
</dbReference>
<feature type="signal peptide" evidence="1">
    <location>
        <begin position="1"/>
        <end position="17"/>
    </location>
</feature>
<gene>
    <name evidence="4" type="ORF">DWX27_01080</name>
</gene>
<comment type="caution">
    <text evidence="4">The sequence shown here is derived from an EMBL/GenBank/DDBJ whole genome shotgun (WGS) entry which is preliminary data.</text>
</comment>
<dbReference type="Pfam" id="PF18003">
    <property type="entry name" value="DUF3823_C"/>
    <property type="match status" value="1"/>
</dbReference>
<dbReference type="PROSITE" id="PS51257">
    <property type="entry name" value="PROKAR_LIPOPROTEIN"/>
    <property type="match status" value="1"/>
</dbReference>
<evidence type="ECO:0000256" key="1">
    <source>
        <dbReference type="SAM" id="SignalP"/>
    </source>
</evidence>
<organism evidence="4 5">
    <name type="scientific">Bacteroides intestinalis</name>
    <dbReference type="NCBI Taxonomy" id="329854"/>
    <lineage>
        <taxon>Bacteria</taxon>
        <taxon>Pseudomonadati</taxon>
        <taxon>Bacteroidota</taxon>
        <taxon>Bacteroidia</taxon>
        <taxon>Bacteroidales</taxon>
        <taxon>Bacteroidaceae</taxon>
        <taxon>Bacteroides</taxon>
    </lineage>
</organism>